<comment type="cofactor">
    <cofactor evidence="2">
        <name>Mg(2+)</name>
        <dbReference type="ChEBI" id="CHEBI:18420"/>
    </cofactor>
</comment>
<keyword evidence="5" id="KW-0479">Metal-binding</keyword>
<dbReference type="InterPro" id="IPR000222">
    <property type="entry name" value="PP2C_BS"/>
</dbReference>
<dbReference type="CDD" id="cd00143">
    <property type="entry name" value="PP2Cc"/>
    <property type="match status" value="1"/>
</dbReference>
<evidence type="ECO:0000256" key="8">
    <source>
        <dbReference type="ARBA" id="ARBA00022912"/>
    </source>
</evidence>
<dbReference type="InterPro" id="IPR001932">
    <property type="entry name" value="PPM-type_phosphatase-like_dom"/>
</dbReference>
<keyword evidence="7" id="KW-0460">Magnesium</keyword>
<keyword evidence="16" id="KW-1185">Reference proteome</keyword>
<comment type="catalytic activity">
    <reaction evidence="11">
        <text>O-phospho-L-threonyl-[protein] + H2O = L-threonyl-[protein] + phosphate</text>
        <dbReference type="Rhea" id="RHEA:47004"/>
        <dbReference type="Rhea" id="RHEA-COMP:11060"/>
        <dbReference type="Rhea" id="RHEA-COMP:11605"/>
        <dbReference type="ChEBI" id="CHEBI:15377"/>
        <dbReference type="ChEBI" id="CHEBI:30013"/>
        <dbReference type="ChEBI" id="CHEBI:43474"/>
        <dbReference type="ChEBI" id="CHEBI:61977"/>
        <dbReference type="EC" id="3.1.3.16"/>
    </reaction>
</comment>
<dbReference type="GO" id="GO:0004722">
    <property type="term" value="F:protein serine/threonine phosphatase activity"/>
    <property type="evidence" value="ECO:0007669"/>
    <property type="project" value="UniProtKB-EC"/>
</dbReference>
<evidence type="ECO:0000256" key="7">
    <source>
        <dbReference type="ARBA" id="ARBA00022842"/>
    </source>
</evidence>
<evidence type="ECO:0000256" key="13">
    <source>
        <dbReference type="SAM" id="MobiDB-lite"/>
    </source>
</evidence>
<protein>
    <recommendedName>
        <fullName evidence="4">protein-serine/threonine phosphatase</fullName>
        <ecNumber evidence="4">3.1.3.16</ecNumber>
    </recommendedName>
</protein>
<dbReference type="eggNOG" id="KOG0698">
    <property type="taxonomic scope" value="Eukaryota"/>
</dbReference>
<evidence type="ECO:0000256" key="9">
    <source>
        <dbReference type="ARBA" id="ARBA00023211"/>
    </source>
</evidence>
<dbReference type="AlphaFoldDB" id="A0A0E0C5I4"/>
<dbReference type="EC" id="3.1.3.16" evidence="4"/>
<dbReference type="SMART" id="SM00332">
    <property type="entry name" value="PP2Cc"/>
    <property type="match status" value="1"/>
</dbReference>
<keyword evidence="8 12" id="KW-0904">Protein phosphatase</keyword>
<dbReference type="SUPFAM" id="SSF81606">
    <property type="entry name" value="PP2C-like"/>
    <property type="match status" value="2"/>
</dbReference>
<dbReference type="Proteomes" id="UP000008021">
    <property type="component" value="Chromosome 1"/>
</dbReference>
<evidence type="ECO:0000256" key="3">
    <source>
        <dbReference type="ARBA" id="ARBA00006702"/>
    </source>
</evidence>
<dbReference type="EnsemblPlants" id="OMERI01G22890.1">
    <property type="protein sequence ID" value="OMERI01G22890.1"/>
    <property type="gene ID" value="OMERI01G22890"/>
</dbReference>
<accession>A0A0E0C5I4</accession>
<feature type="domain" description="PPM-type phosphatase" evidence="14">
    <location>
        <begin position="90"/>
        <end position="560"/>
    </location>
</feature>
<dbReference type="InterPro" id="IPR015655">
    <property type="entry name" value="PP2C"/>
</dbReference>
<dbReference type="PROSITE" id="PS51746">
    <property type="entry name" value="PPM_2"/>
    <property type="match status" value="1"/>
</dbReference>
<evidence type="ECO:0000256" key="6">
    <source>
        <dbReference type="ARBA" id="ARBA00022801"/>
    </source>
</evidence>
<dbReference type="Gene3D" id="3.60.40.10">
    <property type="entry name" value="PPM-type phosphatase domain"/>
    <property type="match status" value="2"/>
</dbReference>
<evidence type="ECO:0000256" key="4">
    <source>
        <dbReference type="ARBA" id="ARBA00013081"/>
    </source>
</evidence>
<evidence type="ECO:0000256" key="1">
    <source>
        <dbReference type="ARBA" id="ARBA00001936"/>
    </source>
</evidence>
<evidence type="ECO:0000256" key="2">
    <source>
        <dbReference type="ARBA" id="ARBA00001946"/>
    </source>
</evidence>
<reference evidence="15" key="2">
    <citation type="submission" date="2018-05" db="EMBL/GenBank/DDBJ databases">
        <title>OmerRS3 (Oryza meridionalis Reference Sequence Version 3).</title>
        <authorList>
            <person name="Zhang J."/>
            <person name="Kudrna D."/>
            <person name="Lee S."/>
            <person name="Talag J."/>
            <person name="Welchert J."/>
            <person name="Wing R.A."/>
        </authorList>
    </citation>
    <scope>NUCLEOTIDE SEQUENCE [LARGE SCALE GENOMIC DNA]</scope>
    <source>
        <strain evidence="15">cv. OR44</strain>
    </source>
</reference>
<comment type="catalytic activity">
    <reaction evidence="10">
        <text>O-phospho-L-seryl-[protein] + H2O = L-seryl-[protein] + phosphate</text>
        <dbReference type="Rhea" id="RHEA:20629"/>
        <dbReference type="Rhea" id="RHEA-COMP:9863"/>
        <dbReference type="Rhea" id="RHEA-COMP:11604"/>
        <dbReference type="ChEBI" id="CHEBI:15377"/>
        <dbReference type="ChEBI" id="CHEBI:29999"/>
        <dbReference type="ChEBI" id="CHEBI:43474"/>
        <dbReference type="ChEBI" id="CHEBI:83421"/>
        <dbReference type="EC" id="3.1.3.16"/>
    </reaction>
</comment>
<feature type="compositionally biased region" description="Low complexity" evidence="13">
    <location>
        <begin position="62"/>
        <end position="71"/>
    </location>
</feature>
<dbReference type="GO" id="GO:0046872">
    <property type="term" value="F:metal ion binding"/>
    <property type="evidence" value="ECO:0007669"/>
    <property type="project" value="UniProtKB-KW"/>
</dbReference>
<evidence type="ECO:0000259" key="14">
    <source>
        <dbReference type="PROSITE" id="PS51746"/>
    </source>
</evidence>
<evidence type="ECO:0000256" key="5">
    <source>
        <dbReference type="ARBA" id="ARBA00022723"/>
    </source>
</evidence>
<keyword evidence="9" id="KW-0464">Manganese</keyword>
<dbReference type="PANTHER" id="PTHR47992">
    <property type="entry name" value="PROTEIN PHOSPHATASE"/>
    <property type="match status" value="1"/>
</dbReference>
<evidence type="ECO:0000313" key="15">
    <source>
        <dbReference type="EnsemblPlants" id="OMERI01G22890.1"/>
    </source>
</evidence>
<dbReference type="STRING" id="40149.A0A0E0C5I4"/>
<evidence type="ECO:0000313" key="16">
    <source>
        <dbReference type="Proteomes" id="UP000008021"/>
    </source>
</evidence>
<keyword evidence="6 12" id="KW-0378">Hydrolase</keyword>
<sequence length="574" mass="61639">MSSDTSRRDHAAMAVREVLAGDRKVGTVSRSARRRRLELRRLGRTASAVAEDDAAKRVRPASDSSSDSSESAKVAPEPTAEVARWPACVSHGAVSVIGRRREMEDAIFVAAPFLAAAKEAAVEGSGVAEEEGKEEEEDEGFFAVYDGHGGSRVAEACRERMHVVLAEEVRLRRLLQGGGGGADVEDEDRARWKEAMAACFARVDGEVGGAEEADTGEQTVGSTAVVAVVGPRRIVVANCGDSRAVLSRGGVAVPLSSDHKVHTPRHATPRHAPTRSPHRLTKHIAKKACINGMITPPPKFRGVQPATANPAANQGRVDVVVKAPRFRAFREIFFSLARAGPGGLRTGAALAARSPRVAYNNNNHLCFSCVRAVSKRPRWLAYSSFLVAHCGAATDTFYNANAMLWTLDSACRGVILAAANVNETFVDCTQPDRPDEMERVEAAGGRVINWNGYRILGVLATSRSIGDYYLKPYVIAEPEVTVMDRTDKDEFLILASDGLWDVVSNDGACKIARNCLSGRAASKYPESVSGSTAADAAALLVELAISRGSKDNISVVVVELRRLKSKDDGEQRER</sequence>
<feature type="region of interest" description="Disordered" evidence="13">
    <location>
        <begin position="255"/>
        <end position="280"/>
    </location>
</feature>
<feature type="region of interest" description="Disordered" evidence="13">
    <location>
        <begin position="43"/>
        <end position="80"/>
    </location>
</feature>
<feature type="compositionally biased region" description="Basic residues" evidence="13">
    <location>
        <begin position="262"/>
        <end position="280"/>
    </location>
</feature>
<proteinExistence type="inferred from homology"/>
<evidence type="ECO:0000256" key="12">
    <source>
        <dbReference type="RuleBase" id="RU003465"/>
    </source>
</evidence>
<comment type="similarity">
    <text evidence="3 12">Belongs to the PP2C family.</text>
</comment>
<dbReference type="Gramene" id="OMERI01G22890.1">
    <property type="protein sequence ID" value="OMERI01G22890.1"/>
    <property type="gene ID" value="OMERI01G22890"/>
</dbReference>
<evidence type="ECO:0000256" key="10">
    <source>
        <dbReference type="ARBA" id="ARBA00047761"/>
    </source>
</evidence>
<dbReference type="InterPro" id="IPR036457">
    <property type="entry name" value="PPM-type-like_dom_sf"/>
</dbReference>
<evidence type="ECO:0000256" key="11">
    <source>
        <dbReference type="ARBA" id="ARBA00048336"/>
    </source>
</evidence>
<comment type="cofactor">
    <cofactor evidence="1">
        <name>Mn(2+)</name>
        <dbReference type="ChEBI" id="CHEBI:29035"/>
    </cofactor>
</comment>
<reference evidence="15" key="1">
    <citation type="submission" date="2015-04" db="UniProtKB">
        <authorList>
            <consortium name="EnsemblPlants"/>
        </authorList>
    </citation>
    <scope>IDENTIFICATION</scope>
</reference>
<dbReference type="PROSITE" id="PS01032">
    <property type="entry name" value="PPM_1"/>
    <property type="match status" value="1"/>
</dbReference>
<dbReference type="Pfam" id="PF00481">
    <property type="entry name" value="PP2C"/>
    <property type="match status" value="2"/>
</dbReference>
<organism evidence="15">
    <name type="scientific">Oryza meridionalis</name>
    <dbReference type="NCBI Taxonomy" id="40149"/>
    <lineage>
        <taxon>Eukaryota</taxon>
        <taxon>Viridiplantae</taxon>
        <taxon>Streptophyta</taxon>
        <taxon>Embryophyta</taxon>
        <taxon>Tracheophyta</taxon>
        <taxon>Spermatophyta</taxon>
        <taxon>Magnoliopsida</taxon>
        <taxon>Liliopsida</taxon>
        <taxon>Poales</taxon>
        <taxon>Poaceae</taxon>
        <taxon>BOP clade</taxon>
        <taxon>Oryzoideae</taxon>
        <taxon>Oryzeae</taxon>
        <taxon>Oryzinae</taxon>
        <taxon>Oryza</taxon>
    </lineage>
</organism>
<name>A0A0E0C5I4_9ORYZ</name>